<keyword evidence="11" id="KW-0460">Magnesium</keyword>
<dbReference type="PRINTS" id="PR01100">
    <property type="entry name" value="SHIKIMTKNASE"/>
</dbReference>
<keyword evidence="7 11" id="KW-0418">Kinase</keyword>
<evidence type="ECO:0000256" key="7">
    <source>
        <dbReference type="ARBA" id="ARBA00022777"/>
    </source>
</evidence>
<dbReference type="CDD" id="cd00464">
    <property type="entry name" value="SK"/>
    <property type="match status" value="1"/>
</dbReference>
<feature type="binding site" evidence="11">
    <location>
        <position position="142"/>
    </location>
    <ligand>
        <name>substrate</name>
    </ligand>
</feature>
<feature type="binding site" evidence="11">
    <location>
        <begin position="15"/>
        <end position="20"/>
    </location>
    <ligand>
        <name>ATP</name>
        <dbReference type="ChEBI" id="CHEBI:30616"/>
    </ligand>
</feature>
<dbReference type="OrthoDB" id="9800332at2"/>
<dbReference type="GO" id="GO:0005524">
    <property type="term" value="F:ATP binding"/>
    <property type="evidence" value="ECO:0007669"/>
    <property type="project" value="UniProtKB-UniRule"/>
</dbReference>
<dbReference type="GO" id="GO:0009423">
    <property type="term" value="P:chorismate biosynthetic process"/>
    <property type="evidence" value="ECO:0007669"/>
    <property type="project" value="UniProtKB-UniRule"/>
</dbReference>
<evidence type="ECO:0000256" key="3">
    <source>
        <dbReference type="ARBA" id="ARBA00012154"/>
    </source>
</evidence>
<dbReference type="Gene3D" id="3.40.50.300">
    <property type="entry name" value="P-loop containing nucleotide triphosphate hydrolases"/>
    <property type="match status" value="1"/>
</dbReference>
<keyword evidence="11" id="KW-0479">Metal-binding</keyword>
<dbReference type="Pfam" id="PF01202">
    <property type="entry name" value="SKI"/>
    <property type="match status" value="1"/>
</dbReference>
<organism evidence="12 13">
    <name type="scientific">Tepidibacillus fermentans</name>
    <dbReference type="NCBI Taxonomy" id="1281767"/>
    <lineage>
        <taxon>Bacteria</taxon>
        <taxon>Bacillati</taxon>
        <taxon>Bacillota</taxon>
        <taxon>Bacilli</taxon>
        <taxon>Bacillales</taxon>
        <taxon>Bacillaceae</taxon>
        <taxon>Tepidibacillus</taxon>
    </lineage>
</organism>
<comment type="caution">
    <text evidence="11">Lacks conserved residue(s) required for the propagation of feature annotation.</text>
</comment>
<comment type="similarity">
    <text evidence="2 11">Belongs to the shikimate kinase family.</text>
</comment>
<evidence type="ECO:0000256" key="4">
    <source>
        <dbReference type="ARBA" id="ARBA00022605"/>
    </source>
</evidence>
<reference evidence="12 13" key="1">
    <citation type="submission" date="2019-03" db="EMBL/GenBank/DDBJ databases">
        <title>Genomic Encyclopedia of Type Strains, Phase IV (KMG-IV): sequencing the most valuable type-strain genomes for metagenomic binning, comparative biology and taxonomic classification.</title>
        <authorList>
            <person name="Goeker M."/>
        </authorList>
    </citation>
    <scope>NUCLEOTIDE SEQUENCE [LARGE SCALE GENOMIC DNA]</scope>
    <source>
        <strain evidence="12 13">DSM 23802</strain>
    </source>
</reference>
<evidence type="ECO:0000256" key="11">
    <source>
        <dbReference type="HAMAP-Rule" id="MF_00109"/>
    </source>
</evidence>
<dbReference type="GO" id="GO:0008652">
    <property type="term" value="P:amino acid biosynthetic process"/>
    <property type="evidence" value="ECO:0007669"/>
    <property type="project" value="UniProtKB-KW"/>
</dbReference>
<evidence type="ECO:0000256" key="6">
    <source>
        <dbReference type="ARBA" id="ARBA00022741"/>
    </source>
</evidence>
<dbReference type="GO" id="GO:0005829">
    <property type="term" value="C:cytosol"/>
    <property type="evidence" value="ECO:0007669"/>
    <property type="project" value="TreeGrafter"/>
</dbReference>
<gene>
    <name evidence="11" type="primary">aroK</name>
    <name evidence="12" type="ORF">EDD72_10228</name>
</gene>
<dbReference type="EMBL" id="SMAB01000002">
    <property type="protein sequence ID" value="TCS83990.1"/>
    <property type="molecule type" value="Genomic_DNA"/>
</dbReference>
<proteinExistence type="inferred from homology"/>
<keyword evidence="5 11" id="KW-0808">Transferase</keyword>
<dbReference type="PANTHER" id="PTHR21087">
    <property type="entry name" value="SHIKIMATE KINASE"/>
    <property type="match status" value="1"/>
</dbReference>
<feature type="binding site" evidence="11">
    <location>
        <position position="122"/>
    </location>
    <ligand>
        <name>ATP</name>
        <dbReference type="ChEBI" id="CHEBI:30616"/>
    </ligand>
</feature>
<evidence type="ECO:0000256" key="1">
    <source>
        <dbReference type="ARBA" id="ARBA00004842"/>
    </source>
</evidence>
<keyword evidence="6 11" id="KW-0547">Nucleotide-binding</keyword>
<feature type="binding site" evidence="11">
    <location>
        <position position="61"/>
    </location>
    <ligand>
        <name>substrate</name>
    </ligand>
</feature>
<dbReference type="SUPFAM" id="SSF52540">
    <property type="entry name" value="P-loop containing nucleoside triphosphate hydrolases"/>
    <property type="match status" value="1"/>
</dbReference>
<dbReference type="InterPro" id="IPR000623">
    <property type="entry name" value="Shikimate_kinase/TSH1"/>
</dbReference>
<keyword evidence="9 11" id="KW-0057">Aromatic amino acid biosynthesis</keyword>
<dbReference type="Proteomes" id="UP000295788">
    <property type="component" value="Unassembled WGS sequence"/>
</dbReference>
<comment type="subunit">
    <text evidence="11">Monomer.</text>
</comment>
<comment type="subcellular location">
    <subcellularLocation>
        <location evidence="11">Cytoplasm</location>
    </subcellularLocation>
</comment>
<feature type="binding site" evidence="11">
    <location>
        <position position="37"/>
    </location>
    <ligand>
        <name>substrate</name>
    </ligand>
</feature>
<dbReference type="PROSITE" id="PS01128">
    <property type="entry name" value="SHIKIMATE_KINASE"/>
    <property type="match status" value="1"/>
</dbReference>
<dbReference type="PANTHER" id="PTHR21087:SF16">
    <property type="entry name" value="SHIKIMATE KINASE 1, CHLOROPLASTIC"/>
    <property type="match status" value="1"/>
</dbReference>
<sequence>MINDKQHLIFIGFMGVGKSTIGKELSRQLHLPFIDLDEEIVRRENRTISEIFQSEGESFFRKVESEIFADIVQNKKPSVIATGGGIILSDQNRSLMKPHLTILLEASLDSLFDRVTKQQQDRPLLKTDTDMKLRMKELYHQRLRLYRQSADFIILTDNKSVDSIIEEIQNKLGLK</sequence>
<dbReference type="GO" id="GO:0004765">
    <property type="term" value="F:shikimate kinase activity"/>
    <property type="evidence" value="ECO:0007669"/>
    <property type="project" value="UniProtKB-UniRule"/>
</dbReference>
<evidence type="ECO:0000256" key="5">
    <source>
        <dbReference type="ARBA" id="ARBA00022679"/>
    </source>
</evidence>
<comment type="pathway">
    <text evidence="1 11">Metabolic intermediate biosynthesis; chorismate biosynthesis; chorismate from D-erythrose 4-phosphate and phosphoenolpyruvate: step 5/7.</text>
</comment>
<feature type="binding site" evidence="11">
    <location>
        <position position="19"/>
    </location>
    <ligand>
        <name>Mg(2+)</name>
        <dbReference type="ChEBI" id="CHEBI:18420"/>
    </ligand>
</feature>
<dbReference type="AlphaFoldDB" id="A0A4R3KKI9"/>
<keyword evidence="11" id="KW-0963">Cytoplasm</keyword>
<keyword evidence="13" id="KW-1185">Reference proteome</keyword>
<dbReference type="InterPro" id="IPR031322">
    <property type="entry name" value="Shikimate/glucono_kinase"/>
</dbReference>
<dbReference type="HAMAP" id="MF_00109">
    <property type="entry name" value="Shikimate_kinase"/>
    <property type="match status" value="1"/>
</dbReference>
<accession>A0A4R3KKI9</accession>
<evidence type="ECO:0000256" key="2">
    <source>
        <dbReference type="ARBA" id="ARBA00006997"/>
    </source>
</evidence>
<dbReference type="RefSeq" id="WP_132766854.1">
    <property type="nucleotide sequence ID" value="NZ_SMAB01000002.1"/>
</dbReference>
<dbReference type="InterPro" id="IPR027417">
    <property type="entry name" value="P-loop_NTPase"/>
</dbReference>
<evidence type="ECO:0000313" key="12">
    <source>
        <dbReference type="EMBL" id="TCS83990.1"/>
    </source>
</evidence>
<dbReference type="GO" id="GO:0009073">
    <property type="term" value="P:aromatic amino acid family biosynthetic process"/>
    <property type="evidence" value="ECO:0007669"/>
    <property type="project" value="UniProtKB-KW"/>
</dbReference>
<evidence type="ECO:0000256" key="9">
    <source>
        <dbReference type="ARBA" id="ARBA00023141"/>
    </source>
</evidence>
<evidence type="ECO:0000313" key="13">
    <source>
        <dbReference type="Proteomes" id="UP000295788"/>
    </source>
</evidence>
<comment type="catalytic activity">
    <reaction evidence="10 11">
        <text>shikimate + ATP = 3-phosphoshikimate + ADP + H(+)</text>
        <dbReference type="Rhea" id="RHEA:13121"/>
        <dbReference type="ChEBI" id="CHEBI:15378"/>
        <dbReference type="ChEBI" id="CHEBI:30616"/>
        <dbReference type="ChEBI" id="CHEBI:36208"/>
        <dbReference type="ChEBI" id="CHEBI:145989"/>
        <dbReference type="ChEBI" id="CHEBI:456216"/>
        <dbReference type="EC" id="2.7.1.71"/>
    </reaction>
</comment>
<protein>
    <recommendedName>
        <fullName evidence="3 11">Shikimate kinase</fullName>
        <shortName evidence="11">SK</shortName>
        <ecNumber evidence="3 11">2.7.1.71</ecNumber>
    </recommendedName>
</protein>
<evidence type="ECO:0000256" key="8">
    <source>
        <dbReference type="ARBA" id="ARBA00022840"/>
    </source>
</evidence>
<keyword evidence="8 11" id="KW-0067">ATP-binding</keyword>
<evidence type="ECO:0000256" key="10">
    <source>
        <dbReference type="ARBA" id="ARBA00048567"/>
    </source>
</evidence>
<dbReference type="EC" id="2.7.1.71" evidence="3 11"/>
<dbReference type="InterPro" id="IPR023000">
    <property type="entry name" value="Shikimate_kinase_CS"/>
</dbReference>
<dbReference type="GO" id="GO:0000287">
    <property type="term" value="F:magnesium ion binding"/>
    <property type="evidence" value="ECO:0007669"/>
    <property type="project" value="UniProtKB-UniRule"/>
</dbReference>
<keyword evidence="4 11" id="KW-0028">Amino-acid biosynthesis</keyword>
<name>A0A4R3KKI9_9BACI</name>
<comment type="cofactor">
    <cofactor evidence="11">
        <name>Mg(2+)</name>
        <dbReference type="ChEBI" id="CHEBI:18420"/>
    </cofactor>
    <text evidence="11">Binds 1 Mg(2+) ion per subunit.</text>
</comment>
<feature type="binding site" evidence="11">
    <location>
        <position position="84"/>
    </location>
    <ligand>
        <name>substrate</name>
    </ligand>
</feature>
<comment type="function">
    <text evidence="11">Catalyzes the specific phosphorylation of the 3-hydroxyl group of shikimic acid using ATP as a cosubstrate.</text>
</comment>
<comment type="caution">
    <text evidence="12">The sequence shown here is derived from an EMBL/GenBank/DDBJ whole genome shotgun (WGS) entry which is preliminary data.</text>
</comment>
<dbReference type="UniPathway" id="UPA00053">
    <property type="reaction ID" value="UER00088"/>
</dbReference>